<evidence type="ECO:0000256" key="1">
    <source>
        <dbReference type="SAM" id="MobiDB-lite"/>
    </source>
</evidence>
<accession>A0A7S0M5Z3</accession>
<dbReference type="Gene3D" id="3.30.720.50">
    <property type="match status" value="1"/>
</dbReference>
<name>A0A7S0M5Z3_9CRYP</name>
<dbReference type="Gene3D" id="3.90.228.10">
    <property type="match status" value="1"/>
</dbReference>
<dbReference type="EMBL" id="HBEZ01013911">
    <property type="protein sequence ID" value="CAD8630004.1"/>
    <property type="molecule type" value="Transcribed_RNA"/>
</dbReference>
<dbReference type="SMART" id="SM00678">
    <property type="entry name" value="WWE"/>
    <property type="match status" value="1"/>
</dbReference>
<protein>
    <recommendedName>
        <fullName evidence="2">WWE domain-containing protein</fullName>
    </recommendedName>
</protein>
<dbReference type="Pfam" id="PF02825">
    <property type="entry name" value="WWE"/>
    <property type="match status" value="1"/>
</dbReference>
<gene>
    <name evidence="3" type="ORF">CCUR1050_LOCUS7683</name>
</gene>
<dbReference type="GO" id="GO:0008270">
    <property type="term" value="F:zinc ion binding"/>
    <property type="evidence" value="ECO:0007669"/>
    <property type="project" value="InterPro"/>
</dbReference>
<feature type="region of interest" description="Disordered" evidence="1">
    <location>
        <begin position="1"/>
        <end position="27"/>
    </location>
</feature>
<dbReference type="PROSITE" id="PS50918">
    <property type="entry name" value="WWE"/>
    <property type="match status" value="1"/>
</dbReference>
<reference evidence="3" key="1">
    <citation type="submission" date="2021-01" db="EMBL/GenBank/DDBJ databases">
        <authorList>
            <person name="Corre E."/>
            <person name="Pelletier E."/>
            <person name="Niang G."/>
            <person name="Scheremetjew M."/>
            <person name="Finn R."/>
            <person name="Kale V."/>
            <person name="Holt S."/>
            <person name="Cochrane G."/>
            <person name="Meng A."/>
            <person name="Brown T."/>
            <person name="Cohen L."/>
        </authorList>
    </citation>
    <scope>NUCLEOTIDE SEQUENCE</scope>
    <source>
        <strain evidence="3">CCAP979/52</strain>
    </source>
</reference>
<dbReference type="SUPFAM" id="SSF117839">
    <property type="entry name" value="WWE domain"/>
    <property type="match status" value="1"/>
</dbReference>
<organism evidence="3">
    <name type="scientific">Cryptomonas curvata</name>
    <dbReference type="NCBI Taxonomy" id="233186"/>
    <lineage>
        <taxon>Eukaryota</taxon>
        <taxon>Cryptophyceae</taxon>
        <taxon>Cryptomonadales</taxon>
        <taxon>Cryptomonadaceae</taxon>
        <taxon>Cryptomonas</taxon>
    </lineage>
</organism>
<feature type="domain" description="WWE" evidence="2">
    <location>
        <begin position="24"/>
        <end position="110"/>
    </location>
</feature>
<dbReference type="InterPro" id="IPR037197">
    <property type="entry name" value="WWE_dom_sf"/>
</dbReference>
<dbReference type="InterPro" id="IPR018123">
    <property type="entry name" value="WWE-dom_subgr"/>
</dbReference>
<dbReference type="InterPro" id="IPR004170">
    <property type="entry name" value="WWE_dom"/>
</dbReference>
<dbReference type="AlphaFoldDB" id="A0A7S0M5Z3"/>
<evidence type="ECO:0000259" key="2">
    <source>
        <dbReference type="PROSITE" id="PS50918"/>
    </source>
</evidence>
<evidence type="ECO:0000313" key="3">
    <source>
        <dbReference type="EMBL" id="CAD8630004.1"/>
    </source>
</evidence>
<sequence>MDYYRKRKLSEVDAESHGSPSGPRNGRTCQAGAWEICWQWRGRDGTWINYSEEDSARIDATMNRRESMCTIIVDAVTYTVDLQKMNQRRTDVDVPDISEGTSHPEYAVRRWHPEWSEDNGLIWNKRIRELHPSWESQTSSLQVCLVDVGSSDYEKVARKLFDSEGRVTDGTHEICRVVRVQNLDTFINYANERDSIIRRRGAEMLNEDYFFHGTRGQASEK</sequence>
<proteinExistence type="predicted"/>